<protein>
    <submittedName>
        <fullName evidence="1">Uncharacterized protein</fullName>
    </submittedName>
</protein>
<gene>
    <name evidence="1" type="ORF">ENF18_00445</name>
</gene>
<sequence>MWQEYQQVKRIEFYSGMKADESPRRISTEEGEIFVKRVIEQGRTMDKTGERGMFFVFEDTEERIFKLISKGGVWQIFLWS</sequence>
<organism evidence="1">
    <name type="scientific">candidate division WOR-3 bacterium</name>
    <dbReference type="NCBI Taxonomy" id="2052148"/>
    <lineage>
        <taxon>Bacteria</taxon>
        <taxon>Bacteria division WOR-3</taxon>
    </lineage>
</organism>
<evidence type="ECO:0000313" key="1">
    <source>
        <dbReference type="EMBL" id="HDI82243.1"/>
    </source>
</evidence>
<dbReference type="Proteomes" id="UP000885847">
    <property type="component" value="Unassembled WGS sequence"/>
</dbReference>
<dbReference type="EMBL" id="DQWE01000021">
    <property type="protein sequence ID" value="HDI82243.1"/>
    <property type="molecule type" value="Genomic_DNA"/>
</dbReference>
<dbReference type="AlphaFoldDB" id="A0A7C0ZGB9"/>
<accession>A0A7C0ZGB9</accession>
<proteinExistence type="predicted"/>
<name>A0A7C0ZGB9_UNCW3</name>
<reference evidence="1" key="1">
    <citation type="journal article" date="2020" name="mSystems">
        <title>Genome- and Community-Level Interaction Insights into Carbon Utilization and Element Cycling Functions of Hydrothermarchaeota in Hydrothermal Sediment.</title>
        <authorList>
            <person name="Zhou Z."/>
            <person name="Liu Y."/>
            <person name="Xu W."/>
            <person name="Pan J."/>
            <person name="Luo Z.H."/>
            <person name="Li M."/>
        </authorList>
    </citation>
    <scope>NUCLEOTIDE SEQUENCE [LARGE SCALE GENOMIC DNA]</scope>
    <source>
        <strain evidence="1">HyVt-102</strain>
    </source>
</reference>
<comment type="caution">
    <text evidence="1">The sequence shown here is derived from an EMBL/GenBank/DDBJ whole genome shotgun (WGS) entry which is preliminary data.</text>
</comment>